<proteinExistence type="predicted"/>
<name>A0A8S1KC92_PARPR</name>
<dbReference type="EMBL" id="CAJJDM010000011">
    <property type="protein sequence ID" value="CAD8050362.1"/>
    <property type="molecule type" value="Genomic_DNA"/>
</dbReference>
<evidence type="ECO:0000313" key="1">
    <source>
        <dbReference type="EMBL" id="CAD8050362.1"/>
    </source>
</evidence>
<reference evidence="1" key="1">
    <citation type="submission" date="2021-01" db="EMBL/GenBank/DDBJ databases">
        <authorList>
            <consortium name="Genoscope - CEA"/>
            <person name="William W."/>
        </authorList>
    </citation>
    <scope>NUCLEOTIDE SEQUENCE</scope>
</reference>
<sequence>MPIEDEPQKRKYTSNFLYQQLLKIKISKSNQNILKELIVLIRYY</sequence>
<organism evidence="1 2">
    <name type="scientific">Paramecium primaurelia</name>
    <dbReference type="NCBI Taxonomy" id="5886"/>
    <lineage>
        <taxon>Eukaryota</taxon>
        <taxon>Sar</taxon>
        <taxon>Alveolata</taxon>
        <taxon>Ciliophora</taxon>
        <taxon>Intramacronucleata</taxon>
        <taxon>Oligohymenophorea</taxon>
        <taxon>Peniculida</taxon>
        <taxon>Parameciidae</taxon>
        <taxon>Paramecium</taxon>
    </lineage>
</organism>
<dbReference type="AlphaFoldDB" id="A0A8S1KC92"/>
<protein>
    <submittedName>
        <fullName evidence="1">Uncharacterized protein</fullName>
    </submittedName>
</protein>
<keyword evidence="2" id="KW-1185">Reference proteome</keyword>
<dbReference type="Proteomes" id="UP000688137">
    <property type="component" value="Unassembled WGS sequence"/>
</dbReference>
<comment type="caution">
    <text evidence="1">The sequence shown here is derived from an EMBL/GenBank/DDBJ whole genome shotgun (WGS) entry which is preliminary data.</text>
</comment>
<evidence type="ECO:0000313" key="2">
    <source>
        <dbReference type="Proteomes" id="UP000688137"/>
    </source>
</evidence>
<accession>A0A8S1KC92</accession>
<gene>
    <name evidence="1" type="ORF">PPRIM_AZ9-3.1.T0140468</name>
</gene>